<reference evidence="1 2" key="1">
    <citation type="submission" date="2015-04" db="EMBL/GenBank/DDBJ databases">
        <title>Complete genome sequence of Sulfurovum lithotrophicum ATCC BAA-797T.</title>
        <authorList>
            <person name="Ahn J."/>
            <person name="Park G."/>
            <person name="Jeon W."/>
            <person name="Jang Y."/>
            <person name="Jang M."/>
            <person name="Lee H."/>
            <person name="Lee H."/>
        </authorList>
    </citation>
    <scope>NUCLEOTIDE SEQUENCE [LARGE SCALE GENOMIC DNA]</scope>
    <source>
        <strain evidence="2">ATCC BAA-797 / 42BKT</strain>
    </source>
</reference>
<keyword evidence="2" id="KW-1185">Reference proteome</keyword>
<dbReference type="OrthoDB" id="9812120at2"/>
<dbReference type="EMBL" id="CP011308">
    <property type="protein sequence ID" value="AKF24731.1"/>
    <property type="molecule type" value="Genomic_DNA"/>
</dbReference>
<evidence type="ECO:0000313" key="1">
    <source>
        <dbReference type="EMBL" id="AKF24731.1"/>
    </source>
</evidence>
<reference evidence="2" key="2">
    <citation type="journal article" date="2017" name="Stand. Genomic Sci.">
        <title>Complete genome sequence of the sulfur-oxidizing chemolithoautotrophic Sulfurovum lithotrophicum 42BKTT.</title>
        <authorList>
            <person name="Jeon W."/>
            <person name="Priscilla L."/>
            <person name="Park G."/>
            <person name="Lee H."/>
            <person name="Lee N."/>
            <person name="Lee D."/>
            <person name="Kwon H."/>
            <person name="Ahn I."/>
            <person name="Lee C."/>
            <person name="Lee H."/>
            <person name="Ahn J."/>
        </authorList>
    </citation>
    <scope>NUCLEOTIDE SEQUENCE [LARGE SCALE GENOMIC DNA]</scope>
    <source>
        <strain evidence="2">ATCC BAA-797 / 42BKT</strain>
    </source>
</reference>
<dbReference type="RefSeq" id="WP_046550822.1">
    <property type="nucleotide sequence ID" value="NZ_CP011308.1"/>
</dbReference>
<sequence length="309" mass="35129">MKESENILLDVLYKVVLSSVFLSVTFLTSTAAADAQEELKKLPPEYDMILAYYGRPGTSRLGVLGQYSPDTLFKKIRAHAERYEKALKQKHHVTPGIDIIYDLAIKNPGYNRNYLSTLPKKTLLTYIRKAKEYGAVVILDLQLGKKTPAQAIRPVLHFLQYDNVHIALDPEFSVDDLHVPPGRVIGSITGEQVNQVQKLMSNYLKEHGIKQDKILIVHMFTEKMLSHKSVLGYYDKVHLLMNLDGHGSPALKVKIYNGIYTKKRAAQFAGGFKLFFREDKPLMTPEQVLGLKPVGRSRIKVMPRYINYQ</sequence>
<proteinExistence type="predicted"/>
<dbReference type="AlphaFoldDB" id="A0A7U4RQG7"/>
<evidence type="ECO:0000313" key="2">
    <source>
        <dbReference type="Proteomes" id="UP000034444"/>
    </source>
</evidence>
<organism evidence="1 2">
    <name type="scientific">Sulfurovum lithotrophicum</name>
    <dbReference type="NCBI Taxonomy" id="206403"/>
    <lineage>
        <taxon>Bacteria</taxon>
        <taxon>Pseudomonadati</taxon>
        <taxon>Campylobacterota</taxon>
        <taxon>Epsilonproteobacteria</taxon>
        <taxon>Campylobacterales</taxon>
        <taxon>Sulfurovaceae</taxon>
        <taxon>Sulfurovum</taxon>
    </lineage>
</organism>
<protein>
    <submittedName>
        <fullName evidence="1">Uncharacterized protein</fullName>
    </submittedName>
</protein>
<dbReference type="Proteomes" id="UP000034444">
    <property type="component" value="Chromosome"/>
</dbReference>
<accession>A0A7U4RQG7</accession>
<name>A0A7U4RQG7_9BACT</name>
<dbReference type="KEGG" id="slh:YH65_04515"/>
<gene>
    <name evidence="1" type="ORF">YH65_04515</name>
</gene>